<comment type="caution">
    <text evidence="3">The sequence shown here is derived from an EMBL/GenBank/DDBJ whole genome shotgun (WGS) entry which is preliminary data.</text>
</comment>
<feature type="binding site" evidence="1">
    <location>
        <position position="286"/>
    </location>
    <ligand>
        <name>Mg(2+)</name>
        <dbReference type="ChEBI" id="CHEBI:18420"/>
        <label>1</label>
    </ligand>
</feature>
<comment type="cofactor">
    <cofactor evidence="1">
        <name>Mg(2+)</name>
        <dbReference type="ChEBI" id="CHEBI:18420"/>
    </cofactor>
    <text evidence="1">Binds 2 magnesium ions per subunit.</text>
</comment>
<dbReference type="InterPro" id="IPR005502">
    <property type="entry name" value="Ribosyl_crysJ1"/>
</dbReference>
<evidence type="ECO:0008006" key="7">
    <source>
        <dbReference type="Google" id="ProtNLM"/>
    </source>
</evidence>
<feature type="binding site" evidence="1">
    <location>
        <position position="284"/>
    </location>
    <ligand>
        <name>Mg(2+)</name>
        <dbReference type="ChEBI" id="CHEBI:18420"/>
        <label>1</label>
    </ligand>
</feature>
<evidence type="ECO:0000313" key="2">
    <source>
        <dbReference type="EMBL" id="CAF0771712.1"/>
    </source>
</evidence>
<gene>
    <name evidence="3" type="ORF">GPM918_LOCUS11142</name>
    <name evidence="2" type="ORF">OVA965_LOCUS3119</name>
    <name evidence="5" type="ORF">SRO942_LOCUS11143</name>
    <name evidence="4" type="ORF">TMI583_LOCUS3118</name>
</gene>
<keyword evidence="6" id="KW-1185">Reference proteome</keyword>
<dbReference type="SUPFAM" id="SSF101478">
    <property type="entry name" value="ADP-ribosylglycohydrolase"/>
    <property type="match status" value="1"/>
</dbReference>
<organism evidence="3 6">
    <name type="scientific">Didymodactylos carnosus</name>
    <dbReference type="NCBI Taxonomy" id="1234261"/>
    <lineage>
        <taxon>Eukaryota</taxon>
        <taxon>Metazoa</taxon>
        <taxon>Spiralia</taxon>
        <taxon>Gnathifera</taxon>
        <taxon>Rotifera</taxon>
        <taxon>Eurotatoria</taxon>
        <taxon>Bdelloidea</taxon>
        <taxon>Philodinida</taxon>
        <taxon>Philodinidae</taxon>
        <taxon>Didymodactylos</taxon>
    </lineage>
</organism>
<dbReference type="OrthoDB" id="410104at2759"/>
<keyword evidence="1" id="KW-0460">Magnesium</keyword>
<feature type="binding site" evidence="1">
    <location>
        <position position="46"/>
    </location>
    <ligand>
        <name>Mg(2+)</name>
        <dbReference type="ChEBI" id="CHEBI:18420"/>
        <label>1</label>
    </ligand>
</feature>
<evidence type="ECO:0000313" key="5">
    <source>
        <dbReference type="EMBL" id="CAF3725029.1"/>
    </source>
</evidence>
<dbReference type="AlphaFoldDB" id="A0A814CU88"/>
<dbReference type="EMBL" id="CAJNOQ010002279">
    <property type="protein sequence ID" value="CAF0949201.1"/>
    <property type="molecule type" value="Genomic_DNA"/>
</dbReference>
<evidence type="ECO:0000313" key="3">
    <source>
        <dbReference type="EMBL" id="CAF0949201.1"/>
    </source>
</evidence>
<dbReference type="Gene3D" id="1.10.4080.10">
    <property type="entry name" value="ADP-ribosylation/Crystallin J1"/>
    <property type="match status" value="1"/>
</dbReference>
<dbReference type="Proteomes" id="UP000682733">
    <property type="component" value="Unassembled WGS sequence"/>
</dbReference>
<feature type="binding site" evidence="1">
    <location>
        <position position="45"/>
    </location>
    <ligand>
        <name>Mg(2+)</name>
        <dbReference type="ChEBI" id="CHEBI:18420"/>
        <label>1</label>
    </ligand>
</feature>
<feature type="binding site" evidence="1">
    <location>
        <position position="287"/>
    </location>
    <ligand>
        <name>Mg(2+)</name>
        <dbReference type="ChEBI" id="CHEBI:18420"/>
        <label>1</label>
    </ligand>
</feature>
<dbReference type="Pfam" id="PF03747">
    <property type="entry name" value="ADP_ribosyl_GH"/>
    <property type="match status" value="1"/>
</dbReference>
<evidence type="ECO:0000313" key="6">
    <source>
        <dbReference type="Proteomes" id="UP000663829"/>
    </source>
</evidence>
<keyword evidence="1" id="KW-0479">Metal-binding</keyword>
<dbReference type="EMBL" id="CAJOBC010002279">
    <property type="protein sequence ID" value="CAF3725029.1"/>
    <property type="molecule type" value="Genomic_DNA"/>
</dbReference>
<dbReference type="Proteomes" id="UP000677228">
    <property type="component" value="Unassembled WGS sequence"/>
</dbReference>
<proteinExistence type="predicted"/>
<dbReference type="Proteomes" id="UP000663829">
    <property type="component" value="Unassembled WGS sequence"/>
</dbReference>
<evidence type="ECO:0000313" key="4">
    <source>
        <dbReference type="EMBL" id="CAF3552574.1"/>
    </source>
</evidence>
<sequence>MLGMAIGDAVGACVEFRPRSFMLQNPVEDLKGGGTWGLEAGQWTDDTSMALCLAASLVAKKGFNAYDQLVRYKWWYKQGYMSSTGKCFDIGKATSNSIQEFSRRQRDFQVRNRISSQSVDQPESGYTRLHEDMSTDCSTSGVAGNGALMRLAPIPLFFCRSPRDAIYYAGKSALLTHGDQKAADACRYFAALMCAAMHGYSKVDLLHEKFYVRMFDEGWFEQNPLHRAVQDIAEGSFKKARGYDDGIRAGGYVIKALEAALWAFWQDNGSFQKGVLLAVNLGDDTDTTAAIYGQLAGVYYGVSALPKHWSKEIYAKNLIECLSQWIEYEGGHWFSKIHPEVAGTVSKRDCLE</sequence>
<dbReference type="InterPro" id="IPR036705">
    <property type="entry name" value="Ribosyl_crysJ1_sf"/>
</dbReference>
<dbReference type="InterPro" id="IPR050792">
    <property type="entry name" value="ADP-ribosylglycohydrolase"/>
</dbReference>
<accession>A0A814CU88</accession>
<dbReference type="PANTHER" id="PTHR16222">
    <property type="entry name" value="ADP-RIBOSYLGLYCOHYDROLASE"/>
    <property type="match status" value="1"/>
</dbReference>
<dbReference type="EMBL" id="CAJOBA010000729">
    <property type="protein sequence ID" value="CAF3552574.1"/>
    <property type="molecule type" value="Genomic_DNA"/>
</dbReference>
<reference evidence="3" key="1">
    <citation type="submission" date="2021-02" db="EMBL/GenBank/DDBJ databases">
        <authorList>
            <person name="Nowell W R."/>
        </authorList>
    </citation>
    <scope>NUCLEOTIDE SEQUENCE</scope>
</reference>
<name>A0A814CU88_9BILA</name>
<protein>
    <recommendedName>
        <fullName evidence="7">ADP-ribosylglycohydrolase</fullName>
    </recommendedName>
</protein>
<dbReference type="GO" id="GO:0046872">
    <property type="term" value="F:metal ion binding"/>
    <property type="evidence" value="ECO:0007669"/>
    <property type="project" value="UniProtKB-KW"/>
</dbReference>
<dbReference type="EMBL" id="CAJNOK010000729">
    <property type="protein sequence ID" value="CAF0771712.1"/>
    <property type="molecule type" value="Genomic_DNA"/>
</dbReference>
<dbReference type="PANTHER" id="PTHR16222:SF12">
    <property type="entry name" value="ADP-RIBOSYLGLYCOHYDROLASE-RELATED"/>
    <property type="match status" value="1"/>
</dbReference>
<dbReference type="Proteomes" id="UP000681722">
    <property type="component" value="Unassembled WGS sequence"/>
</dbReference>
<feature type="binding site" evidence="1">
    <location>
        <position position="44"/>
    </location>
    <ligand>
        <name>Mg(2+)</name>
        <dbReference type="ChEBI" id="CHEBI:18420"/>
        <label>1</label>
    </ligand>
</feature>
<evidence type="ECO:0000256" key="1">
    <source>
        <dbReference type="PIRSR" id="PIRSR605502-1"/>
    </source>
</evidence>